<dbReference type="Gene3D" id="3.30.450.40">
    <property type="match status" value="1"/>
</dbReference>
<protein>
    <recommendedName>
        <fullName evidence="5">ANTAR domain-containing protein</fullName>
    </recommendedName>
</protein>
<dbReference type="PIRSF" id="PIRSF036625">
    <property type="entry name" value="GAF_ANTAR"/>
    <property type="match status" value="1"/>
</dbReference>
<evidence type="ECO:0000256" key="4">
    <source>
        <dbReference type="ARBA" id="ARBA00023163"/>
    </source>
</evidence>
<dbReference type="InterPro" id="IPR029016">
    <property type="entry name" value="GAF-like_dom_sf"/>
</dbReference>
<evidence type="ECO:0000256" key="2">
    <source>
        <dbReference type="ARBA" id="ARBA00022777"/>
    </source>
</evidence>
<dbReference type="InterPro" id="IPR003018">
    <property type="entry name" value="GAF"/>
</dbReference>
<dbReference type="Pfam" id="PF13185">
    <property type="entry name" value="GAF_2"/>
    <property type="match status" value="1"/>
</dbReference>
<dbReference type="Pfam" id="PF03861">
    <property type="entry name" value="ANTAR"/>
    <property type="match status" value="1"/>
</dbReference>
<accession>A0A0A6YB64</accession>
<name>A0A0A6YB64_KOCRO</name>
<evidence type="ECO:0000256" key="3">
    <source>
        <dbReference type="ARBA" id="ARBA00023015"/>
    </source>
</evidence>
<dbReference type="OrthoDB" id="3688893at2"/>
<keyword evidence="3" id="KW-0805">Transcription regulation</keyword>
<dbReference type="GO" id="GO:0016301">
    <property type="term" value="F:kinase activity"/>
    <property type="evidence" value="ECO:0007669"/>
    <property type="project" value="UniProtKB-KW"/>
</dbReference>
<keyword evidence="2" id="KW-0418">Kinase</keyword>
<reference evidence="6 7" key="1">
    <citation type="journal article" date="2003" name="Int. J. Syst. Evol. Microbiol.">
        <title>Kocuria polaris sp. nov., an orange-pigmented psychrophilic bacterium isolated from an Antarctic cyanobacterial mat sample.</title>
        <authorList>
            <person name="Reddy G.S."/>
            <person name="Prakash J.S."/>
            <person name="Prabahar V."/>
            <person name="Matsumoto G.I."/>
            <person name="Stackebrandt E."/>
            <person name="Shivaji S."/>
        </authorList>
    </citation>
    <scope>NUCLEOTIDE SEQUENCE [LARGE SCALE GENOMIC DNA]</scope>
    <source>
        <strain evidence="6 7">CMS 76or</strain>
    </source>
</reference>
<dbReference type="SUPFAM" id="SSF52172">
    <property type="entry name" value="CheY-like"/>
    <property type="match status" value="1"/>
</dbReference>
<dbReference type="RefSeq" id="WP_035929044.1">
    <property type="nucleotide sequence ID" value="NZ_JSUH01000014.1"/>
</dbReference>
<dbReference type="GO" id="GO:0003723">
    <property type="term" value="F:RNA binding"/>
    <property type="evidence" value="ECO:0007669"/>
    <property type="project" value="InterPro"/>
</dbReference>
<dbReference type="AlphaFoldDB" id="A0A0A6YB64"/>
<dbReference type="Gene3D" id="1.10.10.10">
    <property type="entry name" value="Winged helix-like DNA-binding domain superfamily/Winged helix DNA-binding domain"/>
    <property type="match status" value="1"/>
</dbReference>
<feature type="domain" description="ANTAR" evidence="5">
    <location>
        <begin position="174"/>
        <end position="235"/>
    </location>
</feature>
<keyword evidence="1" id="KW-0808">Transferase</keyword>
<dbReference type="InterPro" id="IPR012074">
    <property type="entry name" value="GAF_ANTAR"/>
</dbReference>
<keyword evidence="7" id="KW-1185">Reference proteome</keyword>
<comment type="caution">
    <text evidence="6">The sequence shown here is derived from an EMBL/GenBank/DDBJ whole genome shotgun (WGS) entry which is preliminary data.</text>
</comment>
<dbReference type="PROSITE" id="PS50921">
    <property type="entry name" value="ANTAR"/>
    <property type="match status" value="1"/>
</dbReference>
<evidence type="ECO:0000256" key="1">
    <source>
        <dbReference type="ARBA" id="ARBA00022679"/>
    </source>
</evidence>
<dbReference type="Proteomes" id="UP000030466">
    <property type="component" value="Unassembled WGS sequence"/>
</dbReference>
<evidence type="ECO:0000313" key="6">
    <source>
        <dbReference type="EMBL" id="KHD96617.1"/>
    </source>
</evidence>
<dbReference type="InterPro" id="IPR011006">
    <property type="entry name" value="CheY-like_superfamily"/>
</dbReference>
<dbReference type="SMART" id="SM00065">
    <property type="entry name" value="GAF"/>
    <property type="match status" value="1"/>
</dbReference>
<dbReference type="SMART" id="SM01012">
    <property type="entry name" value="ANTAR"/>
    <property type="match status" value="1"/>
</dbReference>
<sequence length="243" mass="25161">MEPTTAAAADATDLSAVFARIQGMLLSQESAQAAAAQLALAARDLIDSAAGAGVSLIDETGRRTSTAATDTLVETADTAQYELGLGPCLSAWATESVQRLEDTAADTRWPEWSRTAAGAGIASVLSAPVLYRDNCLGAMKIYATAGNAFSARAEQQLVLLASAAGTLLGAAQGSDTPQRLSASLQQAITNRTAVETATGMLMERHATDHETARRMLIGASQAQGRPLAQIARRVVERAADTTS</sequence>
<evidence type="ECO:0000259" key="5">
    <source>
        <dbReference type="PROSITE" id="PS50921"/>
    </source>
</evidence>
<dbReference type="InterPro" id="IPR005561">
    <property type="entry name" value="ANTAR"/>
</dbReference>
<dbReference type="EMBL" id="JSUH01000014">
    <property type="protein sequence ID" value="KHD96617.1"/>
    <property type="molecule type" value="Genomic_DNA"/>
</dbReference>
<organism evidence="6 7">
    <name type="scientific">Kocuria rosea subsp. polaris</name>
    <dbReference type="NCBI Taxonomy" id="136273"/>
    <lineage>
        <taxon>Bacteria</taxon>
        <taxon>Bacillati</taxon>
        <taxon>Actinomycetota</taxon>
        <taxon>Actinomycetes</taxon>
        <taxon>Micrococcales</taxon>
        <taxon>Micrococcaceae</taxon>
        <taxon>Kocuria</taxon>
    </lineage>
</organism>
<evidence type="ECO:0000313" key="7">
    <source>
        <dbReference type="Proteomes" id="UP000030466"/>
    </source>
</evidence>
<proteinExistence type="predicted"/>
<keyword evidence="4" id="KW-0804">Transcription</keyword>
<dbReference type="SUPFAM" id="SSF55781">
    <property type="entry name" value="GAF domain-like"/>
    <property type="match status" value="1"/>
</dbReference>
<dbReference type="InterPro" id="IPR036388">
    <property type="entry name" value="WH-like_DNA-bd_sf"/>
</dbReference>
<gene>
    <name evidence="6" type="ORF">GY22_14210</name>
</gene>